<keyword evidence="7 8" id="KW-0472">Membrane</keyword>
<evidence type="ECO:0000256" key="3">
    <source>
        <dbReference type="ARBA" id="ARBA00022475"/>
    </source>
</evidence>
<dbReference type="NCBIfam" id="TIGR03426">
    <property type="entry name" value="shape_MreD"/>
    <property type="match status" value="1"/>
</dbReference>
<evidence type="ECO:0000256" key="4">
    <source>
        <dbReference type="ARBA" id="ARBA00022692"/>
    </source>
</evidence>
<reference evidence="10" key="2">
    <citation type="journal article" date="2017" name="Genome Announc.">
        <title>Draft genome sequence of Paludibacter jiangxiensis NM7(T), a propionate-producing fermentative bacterium.</title>
        <authorList>
            <person name="Qiu Y.-L."/>
            <person name="Tourlousse D.M."/>
            <person name="Matsuura N."/>
            <person name="Ohashi A."/>
            <person name="Sekiguchi Y."/>
        </authorList>
    </citation>
    <scope>NUCLEOTIDE SEQUENCE [LARGE SCALE GENOMIC DNA]</scope>
    <source>
        <strain evidence="10">NM7</strain>
    </source>
</reference>
<comment type="caution">
    <text evidence="9">The sequence shown here is derived from an EMBL/GenBank/DDBJ whole genome shotgun (WGS) entry which is preliminary data.</text>
</comment>
<comment type="similarity">
    <text evidence="2">Belongs to the MreD family.</text>
</comment>
<accession>A0A161M693</accession>
<feature type="transmembrane region" description="Helical" evidence="8">
    <location>
        <begin position="67"/>
        <end position="85"/>
    </location>
</feature>
<keyword evidence="10" id="KW-1185">Reference proteome</keyword>
<evidence type="ECO:0000256" key="8">
    <source>
        <dbReference type="SAM" id="Phobius"/>
    </source>
</evidence>
<dbReference type="GO" id="GO:0008360">
    <property type="term" value="P:regulation of cell shape"/>
    <property type="evidence" value="ECO:0007669"/>
    <property type="project" value="UniProtKB-KW"/>
</dbReference>
<organism evidence="9 10">
    <name type="scientific">Paludibacter jiangxiensis</name>
    <dbReference type="NCBI Taxonomy" id="681398"/>
    <lineage>
        <taxon>Bacteria</taxon>
        <taxon>Pseudomonadati</taxon>
        <taxon>Bacteroidota</taxon>
        <taxon>Bacteroidia</taxon>
        <taxon>Bacteroidales</taxon>
        <taxon>Paludibacteraceae</taxon>
        <taxon>Paludibacter</taxon>
    </lineage>
</organism>
<keyword evidence="5" id="KW-0133">Cell shape</keyword>
<sequence>MSTNLVLKHTLRFIVLVLLQVLIFNNIRFLGYVNPLIYIWFVISFPTGVNRSLTLLVAFLMGMVIDIFSNTPGMYAFATVFVAFARKDLLQLFVPKDMYANYEPSVKVLGLPIFLKYVTCMVIVLHLLLFTLEAFSFQHYWLVLLKTAINSVVTILLVLSTQKFK</sequence>
<reference evidence="10" key="1">
    <citation type="submission" date="2016-04" db="EMBL/GenBank/DDBJ databases">
        <title>Draft genome sequence of Paludibacter jiangxiensis strain NM7.</title>
        <authorList>
            <person name="Qiu Y."/>
            <person name="Matsuura N."/>
            <person name="Ohashi A."/>
            <person name="Tourlousse M.D."/>
            <person name="Sekiguchi Y."/>
        </authorList>
    </citation>
    <scope>NUCLEOTIDE SEQUENCE [LARGE SCALE GENOMIC DNA]</scope>
    <source>
        <strain evidence="10">NM7</strain>
    </source>
</reference>
<dbReference type="Proteomes" id="UP000076586">
    <property type="component" value="Unassembled WGS sequence"/>
</dbReference>
<keyword evidence="6 8" id="KW-1133">Transmembrane helix</keyword>
<dbReference type="RefSeq" id="WP_068705945.1">
    <property type="nucleotide sequence ID" value="NZ_BDCR01000004.1"/>
</dbReference>
<evidence type="ECO:0000313" key="9">
    <source>
        <dbReference type="EMBL" id="GAT64133.1"/>
    </source>
</evidence>
<keyword evidence="3" id="KW-1003">Cell membrane</keyword>
<keyword evidence="4 8" id="KW-0812">Transmembrane</keyword>
<comment type="subcellular location">
    <subcellularLocation>
        <location evidence="1">Cell membrane</location>
        <topology evidence="1">Multi-pass membrane protein</topology>
    </subcellularLocation>
</comment>
<dbReference type="STRING" id="681398.PJIAN_4682"/>
<evidence type="ECO:0000256" key="6">
    <source>
        <dbReference type="ARBA" id="ARBA00022989"/>
    </source>
</evidence>
<name>A0A161M693_9BACT</name>
<dbReference type="GO" id="GO:0005886">
    <property type="term" value="C:plasma membrane"/>
    <property type="evidence" value="ECO:0007669"/>
    <property type="project" value="UniProtKB-SubCell"/>
</dbReference>
<evidence type="ECO:0000256" key="2">
    <source>
        <dbReference type="ARBA" id="ARBA00007776"/>
    </source>
</evidence>
<dbReference type="InterPro" id="IPR007227">
    <property type="entry name" value="Cell_shape_determining_MreD"/>
</dbReference>
<evidence type="ECO:0000256" key="5">
    <source>
        <dbReference type="ARBA" id="ARBA00022960"/>
    </source>
</evidence>
<gene>
    <name evidence="9" type="ORF">PJIAN_4682</name>
</gene>
<evidence type="ECO:0000256" key="1">
    <source>
        <dbReference type="ARBA" id="ARBA00004651"/>
    </source>
</evidence>
<feature type="transmembrane region" description="Helical" evidence="8">
    <location>
        <begin position="106"/>
        <end position="128"/>
    </location>
</feature>
<proteinExistence type="inferred from homology"/>
<dbReference type="EMBL" id="BDCR01000004">
    <property type="protein sequence ID" value="GAT64133.1"/>
    <property type="molecule type" value="Genomic_DNA"/>
</dbReference>
<dbReference type="OrthoDB" id="1132160at2"/>
<dbReference type="AlphaFoldDB" id="A0A161M693"/>
<protein>
    <submittedName>
        <fullName evidence="9">Rod shape-determining protein MreD</fullName>
    </submittedName>
</protein>
<evidence type="ECO:0000313" key="10">
    <source>
        <dbReference type="Proteomes" id="UP000076586"/>
    </source>
</evidence>
<feature type="transmembrane region" description="Helical" evidence="8">
    <location>
        <begin position="140"/>
        <end position="159"/>
    </location>
</feature>
<evidence type="ECO:0000256" key="7">
    <source>
        <dbReference type="ARBA" id="ARBA00023136"/>
    </source>
</evidence>